<feature type="region of interest" description="Disordered" evidence="2">
    <location>
        <begin position="1"/>
        <end position="55"/>
    </location>
</feature>
<evidence type="ECO:0000313" key="3">
    <source>
        <dbReference type="EMBL" id="KNZ50828.1"/>
    </source>
</evidence>
<dbReference type="VEuPathDB" id="FungiDB:VP01_421g11"/>
<keyword evidence="4" id="KW-1185">Reference proteome</keyword>
<dbReference type="OrthoDB" id="2505094at2759"/>
<dbReference type="AlphaFoldDB" id="A0A0L6UQL6"/>
<dbReference type="Proteomes" id="UP000037035">
    <property type="component" value="Unassembled WGS sequence"/>
</dbReference>
<feature type="compositionally biased region" description="Polar residues" evidence="2">
    <location>
        <begin position="36"/>
        <end position="55"/>
    </location>
</feature>
<sequence length="406" mass="45384">MTITQSRPLGLKGRKKLQQQREDDDREKKKARLTEGDSSFKTVALPSSSANTTADHTADGLTLEDLIQLKSQADELIDNPSELDQDDDQLVNLLRGICHEAIRQIEIAEKQGKEEDKEFQHDSPPLLAALPHQLLAWASLELGLFLTLHQQPARFVQEDEPDSLEAWLAIASKILDNIPSQNKQDNLEKTPADLQLLARAIALLTAGNSSEIMEILAELANQPWTRDQSIYLLRTIDRIILLKSEVISQDPTPIFKILIKLLEAILSKNDLEGTDAKAFQRLLDQRLADCHLAHGSLLAEKLEEKYYPDQDGDQSSKEEEFAIDVQDPTYILSLENLKQADRIFSELLEDVDEASESNDDLKAKLNETLLTIGNLLPPGPEREELYLRAGLGCDDESGNVGDRADS</sequence>
<evidence type="ECO:0000256" key="2">
    <source>
        <dbReference type="SAM" id="MobiDB-lite"/>
    </source>
</evidence>
<accession>A0A0L6UQL6</accession>
<dbReference type="EMBL" id="LAVV01009302">
    <property type="protein sequence ID" value="KNZ50828.1"/>
    <property type="molecule type" value="Genomic_DNA"/>
</dbReference>
<feature type="compositionally biased region" description="Basic and acidic residues" evidence="2">
    <location>
        <begin position="19"/>
        <end position="35"/>
    </location>
</feature>
<gene>
    <name evidence="3" type="ORF">VP01_421g11</name>
</gene>
<proteinExistence type="predicted"/>
<organism evidence="3 4">
    <name type="scientific">Puccinia sorghi</name>
    <dbReference type="NCBI Taxonomy" id="27349"/>
    <lineage>
        <taxon>Eukaryota</taxon>
        <taxon>Fungi</taxon>
        <taxon>Dikarya</taxon>
        <taxon>Basidiomycota</taxon>
        <taxon>Pucciniomycotina</taxon>
        <taxon>Pucciniomycetes</taxon>
        <taxon>Pucciniales</taxon>
        <taxon>Pucciniaceae</taxon>
        <taxon>Puccinia</taxon>
    </lineage>
</organism>
<keyword evidence="1" id="KW-0175">Coiled coil</keyword>
<reference evidence="3 4" key="1">
    <citation type="submission" date="2015-08" db="EMBL/GenBank/DDBJ databases">
        <title>Next Generation Sequencing and Analysis of the Genome of Puccinia sorghi L Schw, the Causal Agent of Maize Common Rust.</title>
        <authorList>
            <person name="Rochi L."/>
            <person name="Burguener G."/>
            <person name="Darino M."/>
            <person name="Turjanski A."/>
            <person name="Kreff E."/>
            <person name="Dieguez M.J."/>
            <person name="Sacco F."/>
        </authorList>
    </citation>
    <scope>NUCLEOTIDE SEQUENCE [LARGE SCALE GENOMIC DNA]</scope>
    <source>
        <strain evidence="3 4">RO10H11247</strain>
    </source>
</reference>
<comment type="caution">
    <text evidence="3">The sequence shown here is derived from an EMBL/GenBank/DDBJ whole genome shotgun (WGS) entry which is preliminary data.</text>
</comment>
<evidence type="ECO:0000256" key="1">
    <source>
        <dbReference type="SAM" id="Coils"/>
    </source>
</evidence>
<evidence type="ECO:0000313" key="4">
    <source>
        <dbReference type="Proteomes" id="UP000037035"/>
    </source>
</evidence>
<name>A0A0L6UQL6_9BASI</name>
<feature type="coiled-coil region" evidence="1">
    <location>
        <begin position="344"/>
        <end position="371"/>
    </location>
</feature>
<protein>
    <submittedName>
        <fullName evidence="3">Uncharacterized protein</fullName>
    </submittedName>
</protein>